<name>A0A6L2ZLX9_9ENTR</name>
<feature type="transmembrane region" description="Helical" evidence="1">
    <location>
        <begin position="15"/>
        <end position="33"/>
    </location>
</feature>
<proteinExistence type="predicted"/>
<gene>
    <name evidence="2" type="ORF">RINTU1_08160</name>
</gene>
<keyword evidence="1" id="KW-0812">Transmembrane</keyword>
<dbReference type="EMBL" id="BLXO01000001">
    <property type="protein sequence ID" value="GFN45582.1"/>
    <property type="molecule type" value="Genomic_DNA"/>
</dbReference>
<evidence type="ECO:0000313" key="2">
    <source>
        <dbReference type="EMBL" id="GFN45582.1"/>
    </source>
</evidence>
<evidence type="ECO:0000313" key="3">
    <source>
        <dbReference type="Proteomes" id="UP000504714"/>
    </source>
</evidence>
<reference evidence="2 3" key="1">
    <citation type="submission" date="2020-06" db="EMBL/GenBank/DDBJ databases">
        <title>The genome sequence of Candidatus Regiella insecticola strain Tut.</title>
        <authorList>
            <person name="Nikoh N."/>
            <person name="Tsuchida T."/>
            <person name="Koga R."/>
            <person name="Oshima K."/>
            <person name="Hattori M."/>
            <person name="Fukatsu T."/>
        </authorList>
    </citation>
    <scope>NUCLEOTIDE SEQUENCE [LARGE SCALE GENOMIC DNA]</scope>
    <source>
        <strain evidence="2 3">Tut</strain>
    </source>
</reference>
<accession>A0A6L2ZLX9</accession>
<protein>
    <submittedName>
        <fullName evidence="2">Uncharacterized protein</fullName>
    </submittedName>
</protein>
<dbReference type="AlphaFoldDB" id="A0A6L2ZLX9"/>
<comment type="caution">
    <text evidence="2">The sequence shown here is derived from an EMBL/GenBank/DDBJ whole genome shotgun (WGS) entry which is preliminary data.</text>
</comment>
<dbReference type="Proteomes" id="UP000504714">
    <property type="component" value="Unassembled WGS sequence"/>
</dbReference>
<organism evidence="2 3">
    <name type="scientific">Candidatus Regiella insecticola</name>
    <dbReference type="NCBI Taxonomy" id="138073"/>
    <lineage>
        <taxon>Bacteria</taxon>
        <taxon>Pseudomonadati</taxon>
        <taxon>Pseudomonadota</taxon>
        <taxon>Gammaproteobacteria</taxon>
        <taxon>Enterobacterales</taxon>
        <taxon>Enterobacteriaceae</taxon>
        <taxon>aphid secondary symbionts</taxon>
        <taxon>Candidatus Regiella</taxon>
    </lineage>
</organism>
<sequence length="51" mass="6144">MKERFYLPILDEKGAQILLHPGIMLFIFQNFNLAKRRFHINFRPLCLLLLT</sequence>
<keyword evidence="1" id="KW-1133">Transmembrane helix</keyword>
<evidence type="ECO:0000256" key="1">
    <source>
        <dbReference type="SAM" id="Phobius"/>
    </source>
</evidence>
<keyword evidence="1" id="KW-0472">Membrane</keyword>